<evidence type="ECO:0000256" key="1">
    <source>
        <dbReference type="SAM" id="MobiDB-lite"/>
    </source>
</evidence>
<dbReference type="SUPFAM" id="SSF52540">
    <property type="entry name" value="P-loop containing nucleoside triphosphate hydrolases"/>
    <property type="match status" value="1"/>
</dbReference>
<dbReference type="AlphaFoldDB" id="A0A1H1NDL5"/>
<feature type="region of interest" description="Disordered" evidence="1">
    <location>
        <begin position="966"/>
        <end position="997"/>
    </location>
</feature>
<dbReference type="OrthoDB" id="3885223at2"/>
<dbReference type="PANTHER" id="PTHR30121">
    <property type="entry name" value="UNCHARACTERIZED PROTEIN YJGR-RELATED"/>
    <property type="match status" value="1"/>
</dbReference>
<name>A0A1H1NDL5_9ACTN</name>
<gene>
    <name evidence="3" type="ORF">SAMN04489717_1197</name>
</gene>
<dbReference type="SMART" id="SM00382">
    <property type="entry name" value="AAA"/>
    <property type="match status" value="1"/>
</dbReference>
<dbReference type="InterPro" id="IPR003593">
    <property type="entry name" value="AAA+_ATPase"/>
</dbReference>
<dbReference type="Pfam" id="PF12846">
    <property type="entry name" value="AAA_10"/>
    <property type="match status" value="1"/>
</dbReference>
<feature type="domain" description="AAA+ ATPase" evidence="2">
    <location>
        <begin position="514"/>
        <end position="859"/>
    </location>
</feature>
<dbReference type="Proteomes" id="UP000198983">
    <property type="component" value="Chromosome I"/>
</dbReference>
<dbReference type="Gene3D" id="3.40.50.300">
    <property type="entry name" value="P-loop containing nucleotide triphosphate hydrolases"/>
    <property type="match status" value="2"/>
</dbReference>
<reference evidence="3 4" key="1">
    <citation type="submission" date="2016-10" db="EMBL/GenBank/DDBJ databases">
        <authorList>
            <person name="de Groot N.N."/>
        </authorList>
    </citation>
    <scope>NUCLEOTIDE SEQUENCE [LARGE SCALE GENOMIC DNA]</scope>
    <source>
        <strain evidence="3 4">DSM 22024</strain>
    </source>
</reference>
<proteinExistence type="predicted"/>
<dbReference type="PANTHER" id="PTHR30121:SF6">
    <property type="entry name" value="SLR6007 PROTEIN"/>
    <property type="match status" value="1"/>
</dbReference>
<accession>A0A1H1NDL5</accession>
<evidence type="ECO:0000313" key="3">
    <source>
        <dbReference type="EMBL" id="SDR97043.1"/>
    </source>
</evidence>
<dbReference type="InterPro" id="IPR051162">
    <property type="entry name" value="T4SS_component"/>
</dbReference>
<dbReference type="RefSeq" id="WP_092651320.1">
    <property type="nucleotide sequence ID" value="NZ_LT629732.1"/>
</dbReference>
<keyword evidence="4" id="KW-1185">Reference proteome</keyword>
<organism evidence="3 4">
    <name type="scientific">Actinopolymorpha singaporensis</name>
    <dbReference type="NCBI Taxonomy" id="117157"/>
    <lineage>
        <taxon>Bacteria</taxon>
        <taxon>Bacillati</taxon>
        <taxon>Actinomycetota</taxon>
        <taxon>Actinomycetes</taxon>
        <taxon>Propionibacteriales</taxon>
        <taxon>Actinopolymorphaceae</taxon>
        <taxon>Actinopolymorpha</taxon>
    </lineage>
</organism>
<dbReference type="STRING" id="117157.SAMN04489717_1197"/>
<dbReference type="EMBL" id="LT629732">
    <property type="protein sequence ID" value="SDR97043.1"/>
    <property type="molecule type" value="Genomic_DNA"/>
</dbReference>
<dbReference type="InterPro" id="IPR027417">
    <property type="entry name" value="P-loop_NTPase"/>
</dbReference>
<evidence type="ECO:0000313" key="4">
    <source>
        <dbReference type="Proteomes" id="UP000198983"/>
    </source>
</evidence>
<sequence>MNPLYYLLPLLALAVVGLGAVAIFVFNVGGGDEDAAGKKPREPRAERERLPYRYGDDVIFVWGRSVWTGFFVDTTTDEHISSDELVPEALKLPNLMHQLGREFHRPQFQVMLVPRRPDLTGWALDLVERSWRPTDNYRKLIRREAARATSNDRLGSLYDVVFLMRIGQLGDGRGSASAAVAAIADQATGVHDEYFDPNVVAEWHERADEVYAVAVDAGVATQPLMRRDLVRIVRTCLFGHLPIPEDGVIDRRPWGAHEFELAADFRAPNHKSRLEVSVIDDDTGEDRKTYLTTLVATGWPDAIRFAKNRAWGRTLKRLDFPVVVSWRGVLLPPEEFRERGKKIRDNLEDEARDMDRASARIDSLLVEQVERANHLVDEQDSRPFPGMESQLLLTIAASTPEELENRRKRIERLFAKTLDATVLRPKRLQYRLLYNMLPGDGDRSPVGRIAPFRRLQELDQLGVALLTTATHVGDRAVVGRDGIAKGWEGMLVGRTRDGHNPVHYSAHSAIARENGAGVVLVGASGGGKTTLALKIFHYESEAGVRCVFIDPKIDAARMAYFLAFGSQVLDPEFMRHAGEGCLGRPGCPFQPINEEYWRETEIIDPLRGRAGNLDPLLTASTVTEGRMHAQAMLEIFLGEVAWSRISGYVVEAFSRTVNEYDREVAAYRAAHPGAARSEVERAVPRPTTWNVLQLVVDEFDRVKDAGVADTEVRDLRFAAAVLEDLRKNPYARVAFAREASAVVDDSGKRRTIITLRGLPRAHGNSSSANIARGIIYLVTRLGFQMLEETTERHPVKGWRPQLLFVDEAYSVASTGEGRDLISFVLKQGRAFNIGIVLITQQAGDLARIESEDLDAKAAGTNQIHTVFAFRHHSDADAAQTLPLLNRAPAERSMIETLKSLRDGECVMRDVDAELASVEVDRAFFEFAAAIQSNPHLESRFKAIDPSPDVDEWRWVDEASVLVDEAPSAASTRHVVGPRDDEATEEEDFLTDLSRVDS</sequence>
<evidence type="ECO:0000259" key="2">
    <source>
        <dbReference type="SMART" id="SM00382"/>
    </source>
</evidence>
<protein>
    <submittedName>
        <fullName evidence="3">AAA-like domain-containing protein</fullName>
    </submittedName>
</protein>